<dbReference type="AlphaFoldDB" id="A0A2K3L313"/>
<proteinExistence type="predicted"/>
<dbReference type="Proteomes" id="UP000236291">
    <property type="component" value="Unassembled WGS sequence"/>
</dbReference>
<dbReference type="EMBL" id="ASHM01025272">
    <property type="protein sequence ID" value="PNX72925.1"/>
    <property type="molecule type" value="Genomic_DNA"/>
</dbReference>
<evidence type="ECO:0000313" key="2">
    <source>
        <dbReference type="Proteomes" id="UP000236291"/>
    </source>
</evidence>
<reference evidence="1 2" key="2">
    <citation type="journal article" date="2017" name="Front. Plant Sci.">
        <title>Gene Classification and Mining of Molecular Markers Useful in Red Clover (Trifolium pratense) Breeding.</title>
        <authorList>
            <person name="Istvanek J."/>
            <person name="Dluhosova J."/>
            <person name="Dluhos P."/>
            <person name="Patkova L."/>
            <person name="Nedelnik J."/>
            <person name="Repkova J."/>
        </authorList>
    </citation>
    <scope>NUCLEOTIDE SEQUENCE [LARGE SCALE GENOMIC DNA]</scope>
    <source>
        <strain evidence="2">cv. Tatra</strain>
        <tissue evidence="1">Young leaves</tissue>
    </source>
</reference>
<evidence type="ECO:0000313" key="1">
    <source>
        <dbReference type="EMBL" id="PNX72925.1"/>
    </source>
</evidence>
<reference evidence="1 2" key="1">
    <citation type="journal article" date="2014" name="Am. J. Bot.">
        <title>Genome assembly and annotation for red clover (Trifolium pratense; Fabaceae).</title>
        <authorList>
            <person name="Istvanek J."/>
            <person name="Jaros M."/>
            <person name="Krenek A."/>
            <person name="Repkova J."/>
        </authorList>
    </citation>
    <scope>NUCLEOTIDE SEQUENCE [LARGE SCALE GENOMIC DNA]</scope>
    <source>
        <strain evidence="2">cv. Tatra</strain>
        <tissue evidence="1">Young leaves</tissue>
    </source>
</reference>
<name>A0A2K3L313_TRIPR</name>
<gene>
    <name evidence="1" type="ORF">L195_g028823</name>
</gene>
<sequence length="101" mass="11614">MLGSILDGSPGPRRKGMLRLRLGTKPFFLNLPLEIFLRHFNHSSQRWFLNAHFGKTSFYGFLPKVAYVSKRSANSILGCFEDSRVSTTNFNIYTCLFRPSH</sequence>
<accession>A0A2K3L313</accession>
<organism evidence="1 2">
    <name type="scientific">Trifolium pratense</name>
    <name type="common">Red clover</name>
    <dbReference type="NCBI Taxonomy" id="57577"/>
    <lineage>
        <taxon>Eukaryota</taxon>
        <taxon>Viridiplantae</taxon>
        <taxon>Streptophyta</taxon>
        <taxon>Embryophyta</taxon>
        <taxon>Tracheophyta</taxon>
        <taxon>Spermatophyta</taxon>
        <taxon>Magnoliopsida</taxon>
        <taxon>eudicotyledons</taxon>
        <taxon>Gunneridae</taxon>
        <taxon>Pentapetalae</taxon>
        <taxon>rosids</taxon>
        <taxon>fabids</taxon>
        <taxon>Fabales</taxon>
        <taxon>Fabaceae</taxon>
        <taxon>Papilionoideae</taxon>
        <taxon>50 kb inversion clade</taxon>
        <taxon>NPAAA clade</taxon>
        <taxon>Hologalegina</taxon>
        <taxon>IRL clade</taxon>
        <taxon>Trifolieae</taxon>
        <taxon>Trifolium</taxon>
    </lineage>
</organism>
<protein>
    <submittedName>
        <fullName evidence="1">Uncharacterized protein</fullName>
    </submittedName>
</protein>
<comment type="caution">
    <text evidence="1">The sequence shown here is derived from an EMBL/GenBank/DDBJ whole genome shotgun (WGS) entry which is preliminary data.</text>
</comment>